<evidence type="ECO:0000256" key="18">
    <source>
        <dbReference type="ARBA" id="ARBA00082714"/>
    </source>
</evidence>
<keyword evidence="14" id="KW-0413">Isomerase</keyword>
<keyword evidence="11" id="KW-0408">Iron</keyword>
<comment type="similarity">
    <text evidence="3">Belongs to the DEAD box helicase family. DEAH subfamily.</text>
</comment>
<evidence type="ECO:0000256" key="17">
    <source>
        <dbReference type="ARBA" id="ARBA00048954"/>
    </source>
</evidence>
<evidence type="ECO:0000256" key="3">
    <source>
        <dbReference type="ARBA" id="ARBA00008792"/>
    </source>
</evidence>
<dbReference type="PROSITE" id="PS00690">
    <property type="entry name" value="DEAH_ATP_HELICASE"/>
    <property type="match status" value="1"/>
</dbReference>
<dbReference type="EMBL" id="GDRN01094326">
    <property type="protein sequence ID" value="JAI59731.1"/>
    <property type="molecule type" value="Transcribed_RNA"/>
</dbReference>
<feature type="domain" description="Helicase ATP-binding" evidence="20">
    <location>
        <begin position="19"/>
        <end position="407"/>
    </location>
</feature>
<dbReference type="PANTHER" id="PTHR11472:SF47">
    <property type="entry name" value="FANCONI ANEMIA GROUP J PROTEIN"/>
    <property type="match status" value="1"/>
</dbReference>
<dbReference type="Pfam" id="PF13307">
    <property type="entry name" value="Helicase_C_2"/>
    <property type="match status" value="1"/>
</dbReference>
<dbReference type="GO" id="GO:0006289">
    <property type="term" value="P:nucleotide-excision repair"/>
    <property type="evidence" value="ECO:0007669"/>
    <property type="project" value="TreeGrafter"/>
</dbReference>
<evidence type="ECO:0000256" key="14">
    <source>
        <dbReference type="ARBA" id="ARBA00023235"/>
    </source>
</evidence>
<evidence type="ECO:0000256" key="16">
    <source>
        <dbReference type="ARBA" id="ARBA00044969"/>
    </source>
</evidence>
<dbReference type="Pfam" id="PF06733">
    <property type="entry name" value="DEAD_2"/>
    <property type="match status" value="1"/>
</dbReference>
<dbReference type="EC" id="5.6.2.3" evidence="16"/>
<comment type="subcellular location">
    <subcellularLocation>
        <location evidence="2">Nucleus</location>
    </subcellularLocation>
</comment>
<evidence type="ECO:0000256" key="15">
    <source>
        <dbReference type="ARBA" id="ARBA00023242"/>
    </source>
</evidence>
<dbReference type="GO" id="GO:0005634">
    <property type="term" value="C:nucleus"/>
    <property type="evidence" value="ECO:0007669"/>
    <property type="project" value="UniProtKB-SubCell"/>
</dbReference>
<dbReference type="CDD" id="cd18788">
    <property type="entry name" value="SF2_C_XPD"/>
    <property type="match status" value="1"/>
</dbReference>
<protein>
    <recommendedName>
        <fullName evidence="16">DNA 5'-3' helicase</fullName>
        <ecNumber evidence="16">5.6.2.3</ecNumber>
    </recommendedName>
    <alternativeName>
        <fullName evidence="18">DNA 5'-3' helicase FANCJ</fullName>
    </alternativeName>
</protein>
<keyword evidence="12" id="KW-0411">Iron-sulfur</keyword>
<dbReference type="InterPro" id="IPR006554">
    <property type="entry name" value="Helicase-like_DEXD_c2"/>
</dbReference>
<dbReference type="InterPro" id="IPR010614">
    <property type="entry name" value="RAD3-like_helicase_DEAD"/>
</dbReference>
<dbReference type="GO" id="GO:1990918">
    <property type="term" value="P:double-strand break repair involved in meiotic recombination"/>
    <property type="evidence" value="ECO:0007669"/>
    <property type="project" value="TreeGrafter"/>
</dbReference>
<keyword evidence="13" id="KW-0234">DNA repair</keyword>
<dbReference type="GO" id="GO:0003677">
    <property type="term" value="F:DNA binding"/>
    <property type="evidence" value="ECO:0007669"/>
    <property type="project" value="InterPro"/>
</dbReference>
<evidence type="ECO:0000256" key="5">
    <source>
        <dbReference type="ARBA" id="ARBA00022723"/>
    </source>
</evidence>
<keyword evidence="5" id="KW-0479">Metal-binding</keyword>
<evidence type="ECO:0000256" key="11">
    <source>
        <dbReference type="ARBA" id="ARBA00023004"/>
    </source>
</evidence>
<dbReference type="SMART" id="SM00491">
    <property type="entry name" value="HELICc2"/>
    <property type="match status" value="1"/>
</dbReference>
<evidence type="ECO:0000256" key="9">
    <source>
        <dbReference type="ARBA" id="ARBA00022806"/>
    </source>
</evidence>
<dbReference type="AlphaFoldDB" id="A0A0P4W0A7"/>
<dbReference type="Gene3D" id="3.40.50.300">
    <property type="entry name" value="P-loop containing nucleotide triphosphate hydrolases"/>
    <property type="match status" value="3"/>
</dbReference>
<evidence type="ECO:0000259" key="20">
    <source>
        <dbReference type="PROSITE" id="PS51193"/>
    </source>
</evidence>
<evidence type="ECO:0000256" key="4">
    <source>
        <dbReference type="ARBA" id="ARBA00022485"/>
    </source>
</evidence>
<accession>A0A0P4W0A7</accession>
<dbReference type="SUPFAM" id="SSF52540">
    <property type="entry name" value="P-loop containing nucleoside triphosphate hydrolases"/>
    <property type="match status" value="2"/>
</dbReference>
<reference evidence="21" key="1">
    <citation type="submission" date="2015-09" db="EMBL/GenBank/DDBJ databases">
        <title>Scylla olivacea transcriptome.</title>
        <authorList>
            <person name="Ikhwanuddin M."/>
        </authorList>
    </citation>
    <scope>NUCLEOTIDE SEQUENCE</scope>
</reference>
<dbReference type="GO" id="GO:0051539">
    <property type="term" value="F:4 iron, 4 sulfur cluster binding"/>
    <property type="evidence" value="ECO:0007669"/>
    <property type="project" value="UniProtKB-KW"/>
</dbReference>
<evidence type="ECO:0000256" key="7">
    <source>
        <dbReference type="ARBA" id="ARBA00022763"/>
    </source>
</evidence>
<evidence type="ECO:0000256" key="2">
    <source>
        <dbReference type="ARBA" id="ARBA00004123"/>
    </source>
</evidence>
<keyword evidence="9" id="KW-0347">Helicase</keyword>
<evidence type="ECO:0000313" key="21">
    <source>
        <dbReference type="EMBL" id="JAI59731.1"/>
    </source>
</evidence>
<proteinExistence type="inferred from homology"/>
<keyword evidence="8" id="KW-0378">Hydrolase</keyword>
<dbReference type="GO" id="GO:0005524">
    <property type="term" value="F:ATP binding"/>
    <property type="evidence" value="ECO:0007669"/>
    <property type="project" value="UniProtKB-KW"/>
</dbReference>
<dbReference type="SMART" id="SM00488">
    <property type="entry name" value="DEXDc2"/>
    <property type="match status" value="1"/>
</dbReference>
<evidence type="ECO:0000256" key="6">
    <source>
        <dbReference type="ARBA" id="ARBA00022741"/>
    </source>
</evidence>
<evidence type="ECO:0000256" key="13">
    <source>
        <dbReference type="ARBA" id="ARBA00023204"/>
    </source>
</evidence>
<organism evidence="21">
    <name type="scientific">Scylla olivacea</name>
    <name type="common">Orange mud crab</name>
    <name type="synonym">Cancer olivacea</name>
    <dbReference type="NCBI Taxonomy" id="85551"/>
    <lineage>
        <taxon>Eukaryota</taxon>
        <taxon>Metazoa</taxon>
        <taxon>Ecdysozoa</taxon>
        <taxon>Arthropoda</taxon>
        <taxon>Crustacea</taxon>
        <taxon>Multicrustacea</taxon>
        <taxon>Malacostraca</taxon>
        <taxon>Eumalacostraca</taxon>
        <taxon>Eucarida</taxon>
        <taxon>Decapoda</taxon>
        <taxon>Pleocyemata</taxon>
        <taxon>Brachyura</taxon>
        <taxon>Eubrachyura</taxon>
        <taxon>Portunoidea</taxon>
        <taxon>Portunidae</taxon>
        <taxon>Portuninae</taxon>
        <taxon>Scylla</taxon>
    </lineage>
</organism>
<feature type="compositionally biased region" description="Pro residues" evidence="19">
    <location>
        <begin position="115"/>
        <end position="132"/>
    </location>
</feature>
<keyword evidence="10" id="KW-0067">ATP-binding</keyword>
<dbReference type="InterPro" id="IPR006555">
    <property type="entry name" value="ATP-dep_Helicase_C"/>
</dbReference>
<feature type="region of interest" description="Disordered" evidence="19">
    <location>
        <begin position="856"/>
        <end position="875"/>
    </location>
</feature>
<comment type="cofactor">
    <cofactor evidence="1">
        <name>[4Fe-4S] cluster</name>
        <dbReference type="ChEBI" id="CHEBI:49883"/>
    </cofactor>
</comment>
<dbReference type="NCBIfam" id="TIGR00604">
    <property type="entry name" value="rad3"/>
    <property type="match status" value="1"/>
</dbReference>
<dbReference type="PANTHER" id="PTHR11472">
    <property type="entry name" value="DNA REPAIR DEAD HELICASE RAD3/XP-D SUBFAMILY MEMBER"/>
    <property type="match status" value="1"/>
</dbReference>
<dbReference type="InterPro" id="IPR027417">
    <property type="entry name" value="P-loop_NTPase"/>
</dbReference>
<keyword evidence="15" id="KW-0539">Nucleus</keyword>
<feature type="region of interest" description="Disordered" evidence="19">
    <location>
        <begin position="109"/>
        <end position="138"/>
    </location>
</feature>
<evidence type="ECO:0000256" key="19">
    <source>
        <dbReference type="SAM" id="MobiDB-lite"/>
    </source>
</evidence>
<feature type="region of interest" description="Disordered" evidence="19">
    <location>
        <begin position="823"/>
        <end position="847"/>
    </location>
</feature>
<name>A0A0P4W0A7_SCYOL</name>
<evidence type="ECO:0000256" key="12">
    <source>
        <dbReference type="ARBA" id="ARBA00023014"/>
    </source>
</evidence>
<keyword evidence="6" id="KW-0547">Nucleotide-binding</keyword>
<dbReference type="GO" id="GO:0043139">
    <property type="term" value="F:5'-3' DNA helicase activity"/>
    <property type="evidence" value="ECO:0007669"/>
    <property type="project" value="UniProtKB-EC"/>
</dbReference>
<evidence type="ECO:0000256" key="8">
    <source>
        <dbReference type="ARBA" id="ARBA00022801"/>
    </source>
</evidence>
<dbReference type="GO" id="GO:0016818">
    <property type="term" value="F:hydrolase activity, acting on acid anhydrides, in phosphorus-containing anhydrides"/>
    <property type="evidence" value="ECO:0007669"/>
    <property type="project" value="InterPro"/>
</dbReference>
<keyword evidence="7" id="KW-0227">DNA damage</keyword>
<dbReference type="InterPro" id="IPR014013">
    <property type="entry name" value="Helic_SF1/SF2_ATP-bd_DinG/Rad3"/>
</dbReference>
<evidence type="ECO:0000256" key="10">
    <source>
        <dbReference type="ARBA" id="ARBA00022840"/>
    </source>
</evidence>
<feature type="compositionally biased region" description="Basic and acidic residues" evidence="19">
    <location>
        <begin position="903"/>
        <end position="920"/>
    </location>
</feature>
<sequence length="948" mass="107552">MEESQQVPRRPRQKMYHIGGVQVLLPVKPYPSQLAMMGQIITGLKHRQNCLLESPTGSGKSLALLCSTLAWQREQTEKANSYNALVESGINDPELLESVAGFTPLIPRQNIPGAPKEPPCTAPSSTPAPNPQAVPSGGGFFFEEDDDFKSQVPISQLEPVDAAAMDQQMPSLSENENIPEMPRKLSVPKIFIGTRTHKQVEQIVKELRRTAYSSVKMVVLSSREHSCIHPIVSNSFNKNEKCRELTDVHKGVLCSYYHGVNRIKNHEFLAINGGLEGAWDIEDLLRVGHKVNACPYFAARSLMASAELVICPYNYLVDPLIRQSMNISLKNHVLILDEAHNIEDSARSAASCSVTQTEMKETCSHLREWKSHEEECDKLANMMSALSGWIDENNHNLSDYKEYGRSGKIYTGTEIIAVLDHLGIGRHNYNELENCFTTLYDKQLSEEGEMSLNAVTKKVLQDIFLVLSFLFMDNMKHKDDYRVAIVKEQVRKKSGQGDGWYSRNSFLELEYSIKFWCLNPAVVFSPLSNITHSIILTSGTLSPITSFQSELGVSFKIQLEANHVIDQNQVFVGTVGHGPRGKPLQATFQHTESWEFQDELGDLVLNVCQTVPAGILCFLPSYSMLNKLHDRWQNTGVWDDISKIKKAMTEQKKGEDFERDMINFYTTIRNAQTERESNINGVFFMAVYRGKVSEGLDFTDDNARAVIAVGIPFPNIKDIQVDLKKKYNNIFHHSRKLLSGSEWYEIQAYRALNQALGRCIRHRYDWGALLLVDLRFQGRCFSRTHQENHYTRGLSKWVRNKIVHYQNFSTATNSLRAFVKNMMTNPPQPPNGHDEISTSSFESMGEEKVQSSLTREMFLDKRPMKSSQNVSTCDELKDNNCHDQKECNAAVNRKKTQSNQEKSAQRCESDSCESSKENEKIFSQSRKRPLMAMDYEDLDDFNLTLVSQ</sequence>
<dbReference type="InterPro" id="IPR045028">
    <property type="entry name" value="DinG/Rad3-like"/>
</dbReference>
<dbReference type="GO" id="GO:0046872">
    <property type="term" value="F:metal ion binding"/>
    <property type="evidence" value="ECO:0007669"/>
    <property type="project" value="UniProtKB-KW"/>
</dbReference>
<evidence type="ECO:0000256" key="1">
    <source>
        <dbReference type="ARBA" id="ARBA00001966"/>
    </source>
</evidence>
<dbReference type="InterPro" id="IPR002464">
    <property type="entry name" value="DNA/RNA_helicase_DEAH_CS"/>
</dbReference>
<keyword evidence="4" id="KW-0004">4Fe-4S</keyword>
<dbReference type="PROSITE" id="PS51193">
    <property type="entry name" value="HELICASE_ATP_BIND_2"/>
    <property type="match status" value="1"/>
</dbReference>
<comment type="catalytic activity">
    <reaction evidence="17">
        <text>ATP + H2O = ADP + phosphate + H(+)</text>
        <dbReference type="Rhea" id="RHEA:13065"/>
        <dbReference type="ChEBI" id="CHEBI:15377"/>
        <dbReference type="ChEBI" id="CHEBI:15378"/>
        <dbReference type="ChEBI" id="CHEBI:30616"/>
        <dbReference type="ChEBI" id="CHEBI:43474"/>
        <dbReference type="ChEBI" id="CHEBI:456216"/>
        <dbReference type="EC" id="5.6.2.3"/>
    </reaction>
</comment>
<dbReference type="FunFam" id="3.40.50.300:FF:000731">
    <property type="entry name" value="Fanconi anemia group J protein homolog"/>
    <property type="match status" value="1"/>
</dbReference>
<feature type="region of interest" description="Disordered" evidence="19">
    <location>
        <begin position="891"/>
        <end position="927"/>
    </location>
</feature>
<dbReference type="InterPro" id="IPR013020">
    <property type="entry name" value="Rad3/Chl1-like"/>
</dbReference>